<evidence type="ECO:0000313" key="2">
    <source>
        <dbReference type="EMBL" id="MBE0366754.1"/>
    </source>
</evidence>
<dbReference type="SUPFAM" id="SSF52833">
    <property type="entry name" value="Thioredoxin-like"/>
    <property type="match status" value="1"/>
</dbReference>
<proteinExistence type="predicted"/>
<evidence type="ECO:0008006" key="4">
    <source>
        <dbReference type="Google" id="ProtNLM"/>
    </source>
</evidence>
<protein>
    <recommendedName>
        <fullName evidence="4">Thioredoxin domain-containing protein</fullName>
    </recommendedName>
</protein>
<gene>
    <name evidence="2" type="ORF">PAUR_a3828</name>
</gene>
<dbReference type="Gene3D" id="3.40.30.10">
    <property type="entry name" value="Glutaredoxin"/>
    <property type="match status" value="1"/>
</dbReference>
<evidence type="ECO:0000256" key="1">
    <source>
        <dbReference type="SAM" id="SignalP"/>
    </source>
</evidence>
<sequence>MKSHYITALFSLLIITLSGCTTTQPNKQHFNKNEILPNIVGYNSSKTVIKLDDHLADTTILLFWDPAQHTEWLHSLDKLLSAAQAKEVNLEIIAVSFKTSGTGHLVKSHKAAKEVSMLYHTSDIIFSYADNEIRKSYKHIKAPTIIVTNNKGQYVASFNKLRDLGKYFSKQKT</sequence>
<dbReference type="EMBL" id="AQGV01000010">
    <property type="protein sequence ID" value="MBE0366754.1"/>
    <property type="molecule type" value="Genomic_DNA"/>
</dbReference>
<name>A0ABR9E8V4_9GAMM</name>
<organism evidence="2 3">
    <name type="scientific">Pseudoalteromonas aurantia 208</name>
    <dbReference type="NCBI Taxonomy" id="1314867"/>
    <lineage>
        <taxon>Bacteria</taxon>
        <taxon>Pseudomonadati</taxon>
        <taxon>Pseudomonadota</taxon>
        <taxon>Gammaproteobacteria</taxon>
        <taxon>Alteromonadales</taxon>
        <taxon>Pseudoalteromonadaceae</taxon>
        <taxon>Pseudoalteromonas</taxon>
    </lineage>
</organism>
<keyword evidence="3" id="KW-1185">Reference proteome</keyword>
<keyword evidence="1" id="KW-0732">Signal</keyword>
<comment type="caution">
    <text evidence="2">The sequence shown here is derived from an EMBL/GenBank/DDBJ whole genome shotgun (WGS) entry which is preliminary data.</text>
</comment>
<dbReference type="InterPro" id="IPR036249">
    <property type="entry name" value="Thioredoxin-like_sf"/>
</dbReference>
<feature type="chain" id="PRO_5046736747" description="Thioredoxin domain-containing protein" evidence="1">
    <location>
        <begin position="24"/>
        <end position="173"/>
    </location>
</feature>
<evidence type="ECO:0000313" key="3">
    <source>
        <dbReference type="Proteomes" id="UP000615755"/>
    </source>
</evidence>
<dbReference type="RefSeq" id="WP_192506257.1">
    <property type="nucleotide sequence ID" value="NZ_AQGV01000010.1"/>
</dbReference>
<dbReference type="PROSITE" id="PS51257">
    <property type="entry name" value="PROKAR_LIPOPROTEIN"/>
    <property type="match status" value="1"/>
</dbReference>
<feature type="signal peptide" evidence="1">
    <location>
        <begin position="1"/>
        <end position="23"/>
    </location>
</feature>
<accession>A0ABR9E8V4</accession>
<reference evidence="2 3" key="1">
    <citation type="submission" date="2015-03" db="EMBL/GenBank/DDBJ databases">
        <title>Genome sequence of Pseudoalteromonas aurantia.</title>
        <authorList>
            <person name="Xie B.-B."/>
            <person name="Rong J.-C."/>
            <person name="Qin Q.-L."/>
            <person name="Zhang Y.-Z."/>
        </authorList>
    </citation>
    <scope>NUCLEOTIDE SEQUENCE [LARGE SCALE GENOMIC DNA]</scope>
    <source>
        <strain evidence="2 3">208</strain>
    </source>
</reference>
<dbReference type="Proteomes" id="UP000615755">
    <property type="component" value="Unassembled WGS sequence"/>
</dbReference>